<evidence type="ECO:0000256" key="3">
    <source>
        <dbReference type="ARBA" id="ARBA00034474"/>
    </source>
</evidence>
<dbReference type="GO" id="GO:0016491">
    <property type="term" value="F:oxidoreductase activity"/>
    <property type="evidence" value="ECO:0007669"/>
    <property type="project" value="UniProtKB-KW"/>
</dbReference>
<comment type="subunit">
    <text evidence="2">Heterodimer of subunit A (variable subunit) and subunit B (catalytic subunit). Heterodimeric FTR forms a complex with ferredoxin and thioredoxin.</text>
</comment>
<proteinExistence type="inferred from homology"/>
<gene>
    <name evidence="6" type="ORF">IQ241_04885</name>
</gene>
<dbReference type="SUPFAM" id="SSF50090">
    <property type="entry name" value="Electron transport accessory proteins"/>
    <property type="match status" value="1"/>
</dbReference>
<name>A0A8J7A589_9CYAN</name>
<sequence>MNVGDRIRITSPITFYHHPLHRSEPYDAQGMEGVVADILTDWKGRPISPNYTVVVEFQVEGAKRPFKAHVREDEVEVI</sequence>
<dbReference type="AlphaFoldDB" id="A0A8J7A589"/>
<dbReference type="Pfam" id="PF02941">
    <property type="entry name" value="FeThRed_A"/>
    <property type="match status" value="1"/>
</dbReference>
<protein>
    <submittedName>
        <fullName evidence="6">Ferredoxin-thioredoxin reductase variable chain</fullName>
    </submittedName>
</protein>
<evidence type="ECO:0000256" key="1">
    <source>
        <dbReference type="ARBA" id="ARBA00023002"/>
    </source>
</evidence>
<comment type="caution">
    <text evidence="6">The sequence shown here is derived from an EMBL/GenBank/DDBJ whole genome shotgun (WGS) entry which is preliminary data.</text>
</comment>
<evidence type="ECO:0000259" key="5">
    <source>
        <dbReference type="Pfam" id="PF02941"/>
    </source>
</evidence>
<dbReference type="InterPro" id="IPR008990">
    <property type="entry name" value="Elect_transpt_acc-like_dom_sf"/>
</dbReference>
<dbReference type="RefSeq" id="WP_193905298.1">
    <property type="nucleotide sequence ID" value="NZ_JADEXG010000007.1"/>
</dbReference>
<keyword evidence="7" id="KW-1185">Reference proteome</keyword>
<comment type="function">
    <text evidence="3">Variable subunit of the ferredoxin-thioredoxin reductase (FTR), which catalyzes the two-electron reduction of thioredoxins by the electrons provided by reduced ferredoxin.</text>
</comment>
<keyword evidence="1" id="KW-0560">Oxidoreductase</keyword>
<accession>A0A8J7A589</accession>
<organism evidence="6 7">
    <name type="scientific">Vasconcelosia minhoensis LEGE 07310</name>
    <dbReference type="NCBI Taxonomy" id="915328"/>
    <lineage>
        <taxon>Bacteria</taxon>
        <taxon>Bacillati</taxon>
        <taxon>Cyanobacteriota</taxon>
        <taxon>Cyanophyceae</taxon>
        <taxon>Nodosilineales</taxon>
        <taxon>Cymatolegaceae</taxon>
        <taxon>Vasconcelosia</taxon>
        <taxon>Vasconcelosia minhoensis</taxon>
    </lineage>
</organism>
<evidence type="ECO:0000313" key="7">
    <source>
        <dbReference type="Proteomes" id="UP000636505"/>
    </source>
</evidence>
<comment type="similarity">
    <text evidence="4">Belongs to the ferredoxin thioredoxin reductase alpha subunit family.</text>
</comment>
<dbReference type="Proteomes" id="UP000636505">
    <property type="component" value="Unassembled WGS sequence"/>
</dbReference>
<dbReference type="InterPro" id="IPR004207">
    <property type="entry name" value="Fd_thioredoxin_Rdtase_alpha"/>
</dbReference>
<dbReference type="InterPro" id="IPR044166">
    <property type="entry name" value="FTRV"/>
</dbReference>
<dbReference type="Gene3D" id="2.30.30.50">
    <property type="match status" value="1"/>
</dbReference>
<dbReference type="PANTHER" id="PTHR46937">
    <property type="entry name" value="FERREDOXIN-THIOREDOXIN REDUCTASE, VARIABLE CHAIN"/>
    <property type="match status" value="1"/>
</dbReference>
<feature type="domain" description="Ferredoxin thioredoxin reductase alpha chain" evidence="5">
    <location>
        <begin position="3"/>
        <end position="74"/>
    </location>
</feature>
<reference evidence="6" key="1">
    <citation type="submission" date="2020-10" db="EMBL/GenBank/DDBJ databases">
        <authorList>
            <person name="Castelo-Branco R."/>
            <person name="Eusebio N."/>
            <person name="Adriana R."/>
            <person name="Vieira A."/>
            <person name="Brugerolle De Fraissinette N."/>
            <person name="Rezende De Castro R."/>
            <person name="Schneider M.P."/>
            <person name="Vasconcelos V."/>
            <person name="Leao P.N."/>
        </authorList>
    </citation>
    <scope>NUCLEOTIDE SEQUENCE</scope>
    <source>
        <strain evidence="6">LEGE 07310</strain>
    </source>
</reference>
<dbReference type="GO" id="GO:0015979">
    <property type="term" value="P:photosynthesis"/>
    <property type="evidence" value="ECO:0007669"/>
    <property type="project" value="InterPro"/>
</dbReference>
<dbReference type="PANTHER" id="PTHR46937:SF4">
    <property type="entry name" value="FERREDOXIN-THIOREDOXIN REDUCTASE SUBUNIT A1, CHLOROPLASTIC"/>
    <property type="match status" value="1"/>
</dbReference>
<evidence type="ECO:0000313" key="6">
    <source>
        <dbReference type="EMBL" id="MBE9076637.1"/>
    </source>
</evidence>
<evidence type="ECO:0000256" key="2">
    <source>
        <dbReference type="ARBA" id="ARBA00026011"/>
    </source>
</evidence>
<evidence type="ECO:0000256" key="4">
    <source>
        <dbReference type="ARBA" id="ARBA00034490"/>
    </source>
</evidence>
<dbReference type="EMBL" id="JADEXG010000007">
    <property type="protein sequence ID" value="MBE9076637.1"/>
    <property type="molecule type" value="Genomic_DNA"/>
</dbReference>